<accession>A0ABR4M5G6</accession>
<dbReference type="InterPro" id="IPR036866">
    <property type="entry name" value="RibonucZ/Hydroxyglut_hydro"/>
</dbReference>
<sequence length="1028" mass="113610">MKIYYQILSTPTADTPGTTILLHIGEKRYLFGQISEATQRIANENGTKLINVSDIFLTGPMEWSNSGGLIGMILTLADAVTSSSAALEEIRQERRANREKYSGKQAEVAKTGSVSEDKAQGGQDHEQRVLTIHGPRNLTHTLATARRFVFRKGMPVFAKEYDAENTSSETPTQKGDPFEKPTWEDTHIKVWAVPISPSSARRRPSSPRKRNLDEFRESCGTIPMTEINEDQITRQSVVADMFNSSWSLDSLVETRLADVKMPAQLFVRNSATKDLEKYNGPVPGSNARLPDMSVFVRKPWPGATVSDIPTTTRFDESLCYIIKSHDIRGKFDAKKAIALGVKPGVNFGLLAQGLNLTTEDGKVVTPDMVVGSVRPGNGLAVIQLPTSDYVENLVNRAEWKSPSVTSNLKVFLWILGPDVGDHPQLRKFIAARSNCKHIVSGTDYCPNYLAMQTIANSTLRMARLRPDNFPVPIHDNRVIVRPQSSSEKPPGSIPFMSAEPHLIVNMHPEFGIDHSETVPRMNTALALEQMPKSAVNRAHIIDRRLQKPDSQEKLQQYWKDLPGADAEVITLGTGSSAPSKYRNVSGTLLHVPGQGYYLFDCGEGTLGQLKRVFNPEELREVLQNLRLIWISHLHADHHLGTISVLKAWYQENYPCGVPESGGIELDMAKILLEKRLFLVAEPMMIQWLEEYAGVEDFGFAKITPLSAIPSKENDETNTTFKYRHCQHNGSYPGRGSGAGGPKTTEIHFTDNGAAPELTLLLRKATGLADLLTTFVPHCNGAMAVSLVFSNGFKASYSGDCRPSRSFASIGKNSTILIHEATFANDMASSAVAKKHSTAAEAIDIGRQMRARSILLTHFSQRYNKIALVDHPVIGEEKETEHVPADSPQDQAASNTTSEGGTPTVVPIVTAFDYMRVRVRDMFALSAHSPAIERLFTIIERANAEETQRRRRALELAEREKRKKMDKAKKAKGSKKREDGKEKSPSPSPPDSPPPVSPEENVWDASESESGWSESDGEDSETVQTQPSL</sequence>
<organism evidence="13 14">
    <name type="scientific">Aspergillus lucknowensis</name>
    <dbReference type="NCBI Taxonomy" id="176173"/>
    <lineage>
        <taxon>Eukaryota</taxon>
        <taxon>Fungi</taxon>
        <taxon>Dikarya</taxon>
        <taxon>Ascomycota</taxon>
        <taxon>Pezizomycotina</taxon>
        <taxon>Eurotiomycetes</taxon>
        <taxon>Eurotiomycetidae</taxon>
        <taxon>Eurotiales</taxon>
        <taxon>Aspergillaceae</taxon>
        <taxon>Aspergillus</taxon>
        <taxon>Aspergillus subgen. Nidulantes</taxon>
    </lineage>
</organism>
<dbReference type="CDD" id="cd07718">
    <property type="entry name" value="RNaseZ_ELAC1_ELAC2-C-term-like_MBL-fold"/>
    <property type="match status" value="1"/>
</dbReference>
<evidence type="ECO:0000256" key="5">
    <source>
        <dbReference type="ARBA" id="ARBA00022694"/>
    </source>
</evidence>
<feature type="region of interest" description="Disordered" evidence="11">
    <location>
        <begin position="94"/>
        <end position="125"/>
    </location>
</feature>
<keyword evidence="9" id="KW-0378">Hydrolase</keyword>
<dbReference type="PANTHER" id="PTHR12553:SF49">
    <property type="entry name" value="ZINC PHOSPHODIESTERASE ELAC PROTEIN 2"/>
    <property type="match status" value="1"/>
</dbReference>
<gene>
    <name evidence="13" type="ORF">BJX67DRAFT_340744</name>
</gene>
<keyword evidence="7" id="KW-0479">Metal-binding</keyword>
<protein>
    <recommendedName>
        <fullName evidence="4">ribonuclease Z</fullName>
        <ecNumber evidence="4">3.1.26.11</ecNumber>
    </recommendedName>
</protein>
<proteinExistence type="inferred from homology"/>
<comment type="caution">
    <text evidence="13">The sequence shown here is derived from an EMBL/GenBank/DDBJ whole genome shotgun (WGS) entry which is preliminary data.</text>
</comment>
<feature type="region of interest" description="Disordered" evidence="11">
    <location>
        <begin position="162"/>
        <end position="183"/>
    </location>
</feature>
<feature type="compositionally biased region" description="Pro residues" evidence="11">
    <location>
        <begin position="985"/>
        <end position="996"/>
    </location>
</feature>
<dbReference type="Proteomes" id="UP001610432">
    <property type="component" value="Unassembled WGS sequence"/>
</dbReference>
<keyword evidence="6" id="KW-0540">Nuclease</keyword>
<evidence type="ECO:0000256" key="2">
    <source>
        <dbReference type="ARBA" id="ARBA00001947"/>
    </source>
</evidence>
<keyword evidence="14" id="KW-1185">Reference proteome</keyword>
<dbReference type="Gene3D" id="3.60.15.10">
    <property type="entry name" value="Ribonuclease Z/Hydroxyacylglutathione hydrolase-like"/>
    <property type="match status" value="2"/>
</dbReference>
<dbReference type="InterPro" id="IPR047151">
    <property type="entry name" value="RNZ2-like"/>
</dbReference>
<feature type="domain" description="tRNase Z endonuclease" evidence="12">
    <location>
        <begin position="6"/>
        <end position="68"/>
    </location>
</feature>
<feature type="compositionally biased region" description="Polar residues" evidence="11">
    <location>
        <begin position="164"/>
        <end position="173"/>
    </location>
</feature>
<reference evidence="13 14" key="1">
    <citation type="submission" date="2024-07" db="EMBL/GenBank/DDBJ databases">
        <title>Section-level genome sequencing and comparative genomics of Aspergillus sections Usti and Cavernicolus.</title>
        <authorList>
            <consortium name="Lawrence Berkeley National Laboratory"/>
            <person name="Nybo J.L."/>
            <person name="Vesth T.C."/>
            <person name="Theobald S."/>
            <person name="Frisvad J.C."/>
            <person name="Larsen T.O."/>
            <person name="Kjaerboelling I."/>
            <person name="Rothschild-Mancinelli K."/>
            <person name="Lyhne E.K."/>
            <person name="Kogle M.E."/>
            <person name="Barry K."/>
            <person name="Clum A."/>
            <person name="Na H."/>
            <person name="Ledsgaard L."/>
            <person name="Lin J."/>
            <person name="Lipzen A."/>
            <person name="Kuo A."/>
            <person name="Riley R."/>
            <person name="Mondo S."/>
            <person name="Labutti K."/>
            <person name="Haridas S."/>
            <person name="Pangalinan J."/>
            <person name="Salamov A.A."/>
            <person name="Simmons B.A."/>
            <person name="Magnuson J.K."/>
            <person name="Chen J."/>
            <person name="Drula E."/>
            <person name="Henrissat B."/>
            <person name="Wiebenga A."/>
            <person name="Lubbers R.J."/>
            <person name="Gomes A.C."/>
            <person name="Macurrencykelacurrency M.R."/>
            <person name="Stajich J."/>
            <person name="Grigoriev I.V."/>
            <person name="Mortensen U.H."/>
            <person name="De Vries R.P."/>
            <person name="Baker S.E."/>
            <person name="Andersen M.R."/>
        </authorList>
    </citation>
    <scope>NUCLEOTIDE SEQUENCE [LARGE SCALE GENOMIC DNA]</scope>
    <source>
        <strain evidence="13 14">CBS 449.75</strain>
    </source>
</reference>
<keyword evidence="5" id="KW-0819">tRNA processing</keyword>
<evidence type="ECO:0000256" key="10">
    <source>
        <dbReference type="ARBA" id="ARBA00022833"/>
    </source>
</evidence>
<feature type="region of interest" description="Disordered" evidence="11">
    <location>
        <begin position="956"/>
        <end position="1028"/>
    </location>
</feature>
<feature type="compositionally biased region" description="Basic residues" evidence="11">
    <location>
        <begin position="960"/>
        <end position="974"/>
    </location>
</feature>
<keyword evidence="10" id="KW-0862">Zinc</keyword>
<keyword evidence="8" id="KW-0255">Endonuclease</keyword>
<evidence type="ECO:0000259" key="12">
    <source>
        <dbReference type="Pfam" id="PF13691"/>
    </source>
</evidence>
<evidence type="ECO:0000256" key="4">
    <source>
        <dbReference type="ARBA" id="ARBA00012477"/>
    </source>
</evidence>
<dbReference type="InterPro" id="IPR027794">
    <property type="entry name" value="tRNase_Z_dom"/>
</dbReference>
<evidence type="ECO:0000256" key="6">
    <source>
        <dbReference type="ARBA" id="ARBA00022722"/>
    </source>
</evidence>
<feature type="compositionally biased region" description="Basic and acidic residues" evidence="11">
    <location>
        <begin position="115"/>
        <end position="125"/>
    </location>
</feature>
<evidence type="ECO:0000256" key="8">
    <source>
        <dbReference type="ARBA" id="ARBA00022759"/>
    </source>
</evidence>
<name>A0ABR4M5G6_9EURO</name>
<comment type="catalytic activity">
    <reaction evidence="1">
        <text>Endonucleolytic cleavage of RNA, removing extra 3' nucleotides from tRNA precursor, generating 3' termini of tRNAs. A 3'-hydroxy group is left at the tRNA terminus and a 5'-phosphoryl group is left at the trailer molecule.</text>
        <dbReference type="EC" id="3.1.26.11"/>
    </reaction>
</comment>
<evidence type="ECO:0000256" key="9">
    <source>
        <dbReference type="ARBA" id="ARBA00022801"/>
    </source>
</evidence>
<comment type="cofactor">
    <cofactor evidence="2">
        <name>Zn(2+)</name>
        <dbReference type="ChEBI" id="CHEBI:29105"/>
    </cofactor>
</comment>
<evidence type="ECO:0000256" key="11">
    <source>
        <dbReference type="SAM" id="MobiDB-lite"/>
    </source>
</evidence>
<feature type="compositionally biased region" description="Polar residues" evidence="11">
    <location>
        <begin position="887"/>
        <end position="900"/>
    </location>
</feature>
<dbReference type="PANTHER" id="PTHR12553">
    <property type="entry name" value="ZINC PHOSPHODIESTERASE ELAC PROTEIN 2"/>
    <property type="match status" value="1"/>
</dbReference>
<feature type="region of interest" description="Disordered" evidence="11">
    <location>
        <begin position="877"/>
        <end position="903"/>
    </location>
</feature>
<evidence type="ECO:0000313" key="14">
    <source>
        <dbReference type="Proteomes" id="UP001610432"/>
    </source>
</evidence>
<dbReference type="Pfam" id="PF13691">
    <property type="entry name" value="Lactamase_B_4"/>
    <property type="match status" value="1"/>
</dbReference>
<dbReference type="EMBL" id="JBFXLQ010000002">
    <property type="protein sequence ID" value="KAL2871823.1"/>
    <property type="molecule type" value="Genomic_DNA"/>
</dbReference>
<evidence type="ECO:0000256" key="3">
    <source>
        <dbReference type="ARBA" id="ARBA00007823"/>
    </source>
</evidence>
<evidence type="ECO:0000256" key="1">
    <source>
        <dbReference type="ARBA" id="ARBA00000402"/>
    </source>
</evidence>
<comment type="similarity">
    <text evidence="3">Belongs to the RNase Z family.</text>
</comment>
<dbReference type="SUPFAM" id="SSF56281">
    <property type="entry name" value="Metallo-hydrolase/oxidoreductase"/>
    <property type="match status" value="2"/>
</dbReference>
<dbReference type="RefSeq" id="XP_070890802.1">
    <property type="nucleotide sequence ID" value="XM_071027815.1"/>
</dbReference>
<evidence type="ECO:0000313" key="13">
    <source>
        <dbReference type="EMBL" id="KAL2871823.1"/>
    </source>
</evidence>
<dbReference type="EC" id="3.1.26.11" evidence="4"/>
<evidence type="ECO:0000256" key="7">
    <source>
        <dbReference type="ARBA" id="ARBA00022723"/>
    </source>
</evidence>
<dbReference type="GeneID" id="98142887"/>